<evidence type="ECO:0000313" key="2">
    <source>
        <dbReference type="EMBL" id="KAK7369722.1"/>
    </source>
</evidence>
<feature type="region of interest" description="Disordered" evidence="1">
    <location>
        <begin position="48"/>
        <end position="71"/>
    </location>
</feature>
<feature type="compositionally biased region" description="Polar residues" evidence="1">
    <location>
        <begin position="56"/>
        <end position="71"/>
    </location>
</feature>
<name>A0AAN9RF96_PHACN</name>
<comment type="caution">
    <text evidence="2">The sequence shown here is derived from an EMBL/GenBank/DDBJ whole genome shotgun (WGS) entry which is preliminary data.</text>
</comment>
<evidence type="ECO:0000313" key="3">
    <source>
        <dbReference type="Proteomes" id="UP001374584"/>
    </source>
</evidence>
<proteinExistence type="predicted"/>
<gene>
    <name evidence="2" type="ORF">VNO80_11765</name>
</gene>
<dbReference type="EMBL" id="JAYMYR010000004">
    <property type="protein sequence ID" value="KAK7369722.1"/>
    <property type="molecule type" value="Genomic_DNA"/>
</dbReference>
<organism evidence="2 3">
    <name type="scientific">Phaseolus coccineus</name>
    <name type="common">Scarlet runner bean</name>
    <name type="synonym">Phaseolus multiflorus</name>
    <dbReference type="NCBI Taxonomy" id="3886"/>
    <lineage>
        <taxon>Eukaryota</taxon>
        <taxon>Viridiplantae</taxon>
        <taxon>Streptophyta</taxon>
        <taxon>Embryophyta</taxon>
        <taxon>Tracheophyta</taxon>
        <taxon>Spermatophyta</taxon>
        <taxon>Magnoliopsida</taxon>
        <taxon>eudicotyledons</taxon>
        <taxon>Gunneridae</taxon>
        <taxon>Pentapetalae</taxon>
        <taxon>rosids</taxon>
        <taxon>fabids</taxon>
        <taxon>Fabales</taxon>
        <taxon>Fabaceae</taxon>
        <taxon>Papilionoideae</taxon>
        <taxon>50 kb inversion clade</taxon>
        <taxon>NPAAA clade</taxon>
        <taxon>indigoferoid/millettioid clade</taxon>
        <taxon>Phaseoleae</taxon>
        <taxon>Phaseolus</taxon>
    </lineage>
</organism>
<dbReference type="AlphaFoldDB" id="A0AAN9RF96"/>
<keyword evidence="3" id="KW-1185">Reference proteome</keyword>
<reference evidence="2 3" key="1">
    <citation type="submission" date="2024-01" db="EMBL/GenBank/DDBJ databases">
        <title>The genomes of 5 underutilized Papilionoideae crops provide insights into root nodulation and disease resistanc.</title>
        <authorList>
            <person name="Jiang F."/>
        </authorList>
    </citation>
    <scope>NUCLEOTIDE SEQUENCE [LARGE SCALE GENOMIC DNA]</scope>
    <source>
        <strain evidence="2">JINMINGXINNONG_FW02</strain>
        <tissue evidence="2">Leaves</tissue>
    </source>
</reference>
<accession>A0AAN9RF96</accession>
<dbReference type="Proteomes" id="UP001374584">
    <property type="component" value="Unassembled WGS sequence"/>
</dbReference>
<sequence length="71" mass="8082">MDASITLLFNFYTIVGKRHTGYRQNEQGDNLQWRKSNTLDHLPSHTLLKLNRGHAPSTSTRATLSNTNTLQ</sequence>
<protein>
    <submittedName>
        <fullName evidence="2">Uncharacterized protein</fullName>
    </submittedName>
</protein>
<evidence type="ECO:0000256" key="1">
    <source>
        <dbReference type="SAM" id="MobiDB-lite"/>
    </source>
</evidence>